<keyword evidence="2" id="KW-1185">Reference proteome</keyword>
<sequence>MLKGLDKYGVHWPSQQIEGRGKFRFTVRDLAFDVRLSIDVAGSGAGRTAKVTVESVAIATKPTFTLDEKALTIEGDTVTEKTKDVWKKSAKNAFNSDESAKALTAKLAAALNADDFRTEFSGSVTDQLSKALDGVLGTGPLPADSGQPPTGDGPLDVYLFDRVRAALNDKGSGFYPPTVVRGSTDPKLDPLKIDNIELGVHKVIVVDVDFHLEDVVVGGIPNVLIPAEDAALVAGGIDATLRFGRISGEPQITVHATGVGKIVKSGDHFQGPVVVTVNQPSVALGLSFSGRDADELTIGLRSLDLQVTEDKLSIEVHIGKWDLSSLFNSSDIKNRVIKGIQDGANDRKNDIAKALTDNARKVIAEKLKG</sequence>
<comment type="caution">
    <text evidence="1">The sequence shown here is derived from an EMBL/GenBank/DDBJ whole genome shotgun (WGS) entry which is preliminary data.</text>
</comment>
<dbReference type="EMBL" id="LJSN01000003">
    <property type="protein sequence ID" value="PNE39627.1"/>
    <property type="molecule type" value="Genomic_DNA"/>
</dbReference>
<accession>A0A2N8PF23</accession>
<dbReference type="AlphaFoldDB" id="A0A2N8PF23"/>
<organism evidence="1 2">
    <name type="scientific">Streptomyces noursei</name>
    <name type="common">Streptomyces albulus</name>
    <dbReference type="NCBI Taxonomy" id="1971"/>
    <lineage>
        <taxon>Bacteria</taxon>
        <taxon>Bacillati</taxon>
        <taxon>Actinomycetota</taxon>
        <taxon>Actinomycetes</taxon>
        <taxon>Kitasatosporales</taxon>
        <taxon>Streptomycetaceae</taxon>
        <taxon>Streptomyces</taxon>
    </lineage>
</organism>
<evidence type="ECO:0000313" key="2">
    <source>
        <dbReference type="Proteomes" id="UP000236047"/>
    </source>
</evidence>
<reference evidence="2" key="1">
    <citation type="submission" date="2015-09" db="EMBL/GenBank/DDBJ databases">
        <authorList>
            <person name="Graham D.E."/>
            <person name="Mahan K.M."/>
            <person name="Klingeman D.M."/>
            <person name="Fida T."/>
            <person name="Giannone R.J."/>
            <person name="Hettich R.L."/>
            <person name="Parry R.J."/>
            <person name="Spain J.C."/>
        </authorList>
    </citation>
    <scope>NUCLEOTIDE SEQUENCE [LARGE SCALE GENOMIC DNA]</scope>
    <source>
        <strain evidence="2">JCM 4701</strain>
    </source>
</reference>
<gene>
    <name evidence="1" type="ORF">AOB60_28905</name>
</gene>
<protein>
    <submittedName>
        <fullName evidence="1">Uncharacterized protein</fullName>
    </submittedName>
</protein>
<evidence type="ECO:0000313" key="1">
    <source>
        <dbReference type="EMBL" id="PNE39627.1"/>
    </source>
</evidence>
<name>A0A2N8PF23_STRNR</name>
<proteinExistence type="predicted"/>
<dbReference type="Proteomes" id="UP000236047">
    <property type="component" value="Unassembled WGS sequence"/>
</dbReference>